<dbReference type="Proteomes" id="UP000649232">
    <property type="component" value="Unassembled WGS sequence"/>
</dbReference>
<reference evidence="1 2" key="1">
    <citation type="submission" date="2020-12" db="EMBL/GenBank/DDBJ databases">
        <title>Draft genome sequences of nine environmental bacterial isolates colonizing plastic.</title>
        <authorList>
            <person name="Borre I."/>
            <person name="Sonnenschein E.C."/>
        </authorList>
    </citation>
    <scope>NUCLEOTIDE SEQUENCE [LARGE SCALE GENOMIC DNA]</scope>
    <source>
        <strain evidence="1 2">IB30</strain>
    </source>
</reference>
<sequence length="92" mass="10571">MSTKEWFFCPPESSVGGYQDMTFDHENQNPVLIQIDNPEEYQVLKDEQFHQVKIAIDAKEFDRLAIAWCKKRQLHEALGGPVGKEFGSPDSE</sequence>
<evidence type="ECO:0000313" key="1">
    <source>
        <dbReference type="EMBL" id="MBJ2135548.1"/>
    </source>
</evidence>
<gene>
    <name evidence="1" type="ORF">JEU11_03700</name>
</gene>
<name>A0ABS0WAQ4_9ALTE</name>
<comment type="caution">
    <text evidence="1">The sequence shown here is derived from an EMBL/GenBank/DDBJ whole genome shotgun (WGS) entry which is preliminary data.</text>
</comment>
<proteinExistence type="predicted"/>
<evidence type="ECO:0000313" key="2">
    <source>
        <dbReference type="Proteomes" id="UP000649232"/>
    </source>
</evidence>
<organism evidence="1 2">
    <name type="scientific">Paraglaciecola chathamensis</name>
    <dbReference type="NCBI Taxonomy" id="368405"/>
    <lineage>
        <taxon>Bacteria</taxon>
        <taxon>Pseudomonadati</taxon>
        <taxon>Pseudomonadota</taxon>
        <taxon>Gammaproteobacteria</taxon>
        <taxon>Alteromonadales</taxon>
        <taxon>Alteromonadaceae</taxon>
        <taxon>Paraglaciecola</taxon>
    </lineage>
</organism>
<dbReference type="RefSeq" id="WP_198823709.1">
    <property type="nucleotide sequence ID" value="NZ_JAEILT010000004.1"/>
</dbReference>
<protein>
    <submittedName>
        <fullName evidence="1">Uncharacterized protein</fullName>
    </submittedName>
</protein>
<accession>A0ABS0WAQ4</accession>
<dbReference type="EMBL" id="JAEILT010000004">
    <property type="protein sequence ID" value="MBJ2135548.1"/>
    <property type="molecule type" value="Genomic_DNA"/>
</dbReference>